<name>A0ABU8N4V9_9PSEU</name>
<proteinExistence type="predicted"/>
<feature type="compositionally biased region" description="Low complexity" evidence="1">
    <location>
        <begin position="154"/>
        <end position="171"/>
    </location>
</feature>
<dbReference type="EMBL" id="JBBEGL010000002">
    <property type="protein sequence ID" value="MEJ2886711.1"/>
    <property type="molecule type" value="Genomic_DNA"/>
</dbReference>
<comment type="caution">
    <text evidence="2">The sequence shown here is derived from an EMBL/GenBank/DDBJ whole genome shotgun (WGS) entry which is preliminary data.</text>
</comment>
<feature type="compositionally biased region" description="Gly residues" evidence="1">
    <location>
        <begin position="172"/>
        <end position="189"/>
    </location>
</feature>
<reference evidence="2 3" key="1">
    <citation type="submission" date="2024-03" db="EMBL/GenBank/DDBJ databases">
        <title>Actinomycetospora sp. OC33-EN06, a novel actinomycete isolated from wild orchid (Aerides multiflora).</title>
        <authorList>
            <person name="Suriyachadkun C."/>
        </authorList>
    </citation>
    <scope>NUCLEOTIDE SEQUENCE [LARGE SCALE GENOMIC DNA]</scope>
    <source>
        <strain evidence="2 3">OC33-EN06</strain>
    </source>
</reference>
<feature type="compositionally biased region" description="Polar residues" evidence="1">
    <location>
        <begin position="126"/>
        <end position="136"/>
    </location>
</feature>
<feature type="region of interest" description="Disordered" evidence="1">
    <location>
        <begin position="1"/>
        <end position="232"/>
    </location>
</feature>
<feature type="compositionally biased region" description="Gly residues" evidence="1">
    <location>
        <begin position="138"/>
        <end position="151"/>
    </location>
</feature>
<feature type="compositionally biased region" description="Gly residues" evidence="1">
    <location>
        <begin position="213"/>
        <end position="226"/>
    </location>
</feature>
<gene>
    <name evidence="2" type="ORF">WCD41_09645</name>
</gene>
<accession>A0ABU8N4V9</accession>
<feature type="compositionally biased region" description="Gly residues" evidence="1">
    <location>
        <begin position="93"/>
        <end position="125"/>
    </location>
</feature>
<protein>
    <submittedName>
        <fullName evidence="2">Uncharacterized protein</fullName>
    </submittedName>
</protein>
<evidence type="ECO:0000313" key="2">
    <source>
        <dbReference type="EMBL" id="MEJ2886711.1"/>
    </source>
</evidence>
<feature type="compositionally biased region" description="Basic and acidic residues" evidence="1">
    <location>
        <begin position="11"/>
        <end position="25"/>
    </location>
</feature>
<sequence length="311" mass="31785">MSHPEQSRPAGHPDEQRAGHERPGGYDEDPLQNAGVPGQQQGGQYADPQGAPYGGQHAPQHDQHARSGGWYAEQLGGAGQHAGQPADQYGQQPAGGGYTEQLGGAGQHAGSGGGGYAEQLGGAGQHTGQPADQYGQQHAGGGYTEQLGGAGQHADPYGQQPGQAPGAQSYGAGPGSAGGAGDVGQGGQPGVYPGPPDHARGAPGDPAAATGAANGGPTAGTEGGGTSIIDPQRAEHWRSQWEDVRMMFVDQPRDAVARADGLVGEVLDELARTFTQQRSALDPNAVGDPSTEELRRAVQRYREFFDRLLSL</sequence>
<feature type="compositionally biased region" description="Low complexity" evidence="1">
    <location>
        <begin position="201"/>
        <end position="212"/>
    </location>
</feature>
<dbReference type="RefSeq" id="WP_337713176.1">
    <property type="nucleotide sequence ID" value="NZ_JBBEGL010000002.1"/>
</dbReference>
<keyword evidence="3" id="KW-1185">Reference proteome</keyword>
<organism evidence="2 3">
    <name type="scientific">Actinomycetospora aeridis</name>
    <dbReference type="NCBI Taxonomy" id="3129231"/>
    <lineage>
        <taxon>Bacteria</taxon>
        <taxon>Bacillati</taxon>
        <taxon>Actinomycetota</taxon>
        <taxon>Actinomycetes</taxon>
        <taxon>Pseudonocardiales</taxon>
        <taxon>Pseudonocardiaceae</taxon>
        <taxon>Actinomycetospora</taxon>
    </lineage>
</organism>
<dbReference type="Proteomes" id="UP001370100">
    <property type="component" value="Unassembled WGS sequence"/>
</dbReference>
<evidence type="ECO:0000256" key="1">
    <source>
        <dbReference type="SAM" id="MobiDB-lite"/>
    </source>
</evidence>
<evidence type="ECO:0000313" key="3">
    <source>
        <dbReference type="Proteomes" id="UP001370100"/>
    </source>
</evidence>